<feature type="region of interest" description="Disordered" evidence="1">
    <location>
        <begin position="157"/>
        <end position="181"/>
    </location>
</feature>
<protein>
    <recommendedName>
        <fullName evidence="5">DUF2271 domain-containing protein</fullName>
    </recommendedName>
</protein>
<feature type="signal peptide" evidence="2">
    <location>
        <begin position="1"/>
        <end position="30"/>
    </location>
</feature>
<reference evidence="3 4" key="1">
    <citation type="submission" date="2023-07" db="EMBL/GenBank/DDBJ databases">
        <title>Sorghum-associated microbial communities from plants grown in Nebraska, USA.</title>
        <authorList>
            <person name="Schachtman D."/>
        </authorList>
    </citation>
    <scope>NUCLEOTIDE SEQUENCE [LARGE SCALE GENOMIC DNA]</scope>
    <source>
        <strain evidence="3 4">596</strain>
    </source>
</reference>
<dbReference type="PIRSF" id="PIRSF014995">
    <property type="entry name" value="UCP014995"/>
    <property type="match status" value="1"/>
</dbReference>
<evidence type="ECO:0000313" key="4">
    <source>
        <dbReference type="Proteomes" id="UP001260715"/>
    </source>
</evidence>
<evidence type="ECO:0000313" key="3">
    <source>
        <dbReference type="EMBL" id="MDR6586467.1"/>
    </source>
</evidence>
<accession>A0ABU1PKL4</accession>
<gene>
    <name evidence="3" type="ORF">J2W50_004697</name>
</gene>
<proteinExistence type="predicted"/>
<dbReference type="Proteomes" id="UP001260715">
    <property type="component" value="Unassembled WGS sequence"/>
</dbReference>
<evidence type="ECO:0000256" key="2">
    <source>
        <dbReference type="SAM" id="SignalP"/>
    </source>
</evidence>
<feature type="compositionally biased region" description="Polar residues" evidence="1">
    <location>
        <begin position="157"/>
        <end position="170"/>
    </location>
</feature>
<dbReference type="RefSeq" id="WP_102661526.1">
    <property type="nucleotide sequence ID" value="NZ_JAVDSJ010000007.1"/>
</dbReference>
<name>A0ABU1PKL4_9BURK</name>
<dbReference type="InterPro" id="IPR014469">
    <property type="entry name" value="DUF2271"/>
</dbReference>
<evidence type="ECO:0000256" key="1">
    <source>
        <dbReference type="SAM" id="MobiDB-lite"/>
    </source>
</evidence>
<evidence type="ECO:0008006" key="5">
    <source>
        <dbReference type="Google" id="ProtNLM"/>
    </source>
</evidence>
<dbReference type="Pfam" id="PF10029">
    <property type="entry name" value="DUF2271"/>
    <property type="match status" value="1"/>
</dbReference>
<comment type="caution">
    <text evidence="3">The sequence shown here is derived from an EMBL/GenBank/DDBJ whole genome shotgun (WGS) entry which is preliminary data.</text>
</comment>
<dbReference type="EMBL" id="JAVDSJ010000007">
    <property type="protein sequence ID" value="MDR6586467.1"/>
    <property type="molecule type" value="Genomic_DNA"/>
</dbReference>
<keyword evidence="4" id="KW-1185">Reference proteome</keyword>
<keyword evidence="2" id="KW-0732">Signal</keyword>
<organism evidence="3 4">
    <name type="scientific">Herbaspirillum frisingense</name>
    <dbReference type="NCBI Taxonomy" id="92645"/>
    <lineage>
        <taxon>Bacteria</taxon>
        <taxon>Pseudomonadati</taxon>
        <taxon>Pseudomonadota</taxon>
        <taxon>Betaproteobacteria</taxon>
        <taxon>Burkholderiales</taxon>
        <taxon>Oxalobacteraceae</taxon>
        <taxon>Herbaspirillum</taxon>
    </lineage>
</organism>
<feature type="chain" id="PRO_5046706966" description="DUF2271 domain-containing protein" evidence="2">
    <location>
        <begin position="31"/>
        <end position="181"/>
    </location>
</feature>
<sequence length="181" mass="19755">MKRSHSMLLKPTALALAMAALFATTAPAGAAEMNLKIEVPTLNVAEYHRPYLAAWIERADQSVAANLAVWYDVKKKDKEGEKWLKDMRQWWRRSGREQQMPIDGVSGATRAPGEQKLNFGSAKGPLANLAPGDYVLMVEAAREVGGRELVKLPFQWPPTSAQSAKGQGSSELGAVALELKP</sequence>